<dbReference type="PATRIC" id="fig|1434110.4.peg.3807"/>
<feature type="region of interest" description="Disordered" evidence="3">
    <location>
        <begin position="321"/>
        <end position="342"/>
    </location>
</feature>
<dbReference type="Gene3D" id="1.20.120.1190">
    <property type="match status" value="1"/>
</dbReference>
<dbReference type="Gene3D" id="3.40.50.300">
    <property type="entry name" value="P-loop containing nucleotide triphosphate hydrolases"/>
    <property type="match status" value="1"/>
</dbReference>
<proteinExistence type="predicted"/>
<evidence type="ECO:0000313" key="5">
    <source>
        <dbReference type="EMBL" id="AKB79433.1"/>
    </source>
</evidence>
<dbReference type="InterPro" id="IPR041623">
    <property type="entry name" value="NOG1_N"/>
</dbReference>
<accession>A0A0E3SHU5</accession>
<dbReference type="AlphaFoldDB" id="A0A0E3SHU5"/>
<dbReference type="KEGG" id="mhor:MSHOH_2950"/>
<feature type="compositionally biased region" description="Basic and acidic residues" evidence="3">
    <location>
        <begin position="321"/>
        <end position="333"/>
    </location>
</feature>
<dbReference type="GO" id="GO:0005525">
    <property type="term" value="F:GTP binding"/>
    <property type="evidence" value="ECO:0007669"/>
    <property type="project" value="UniProtKB-KW"/>
</dbReference>
<evidence type="ECO:0000256" key="3">
    <source>
        <dbReference type="SAM" id="MobiDB-lite"/>
    </source>
</evidence>
<evidence type="ECO:0000256" key="2">
    <source>
        <dbReference type="ARBA" id="ARBA00023134"/>
    </source>
</evidence>
<keyword evidence="1" id="KW-0547">Nucleotide-binding</keyword>
<dbReference type="InterPro" id="IPR010674">
    <property type="entry name" value="NOG1_Rossman_fold_dom"/>
</dbReference>
<evidence type="ECO:0000313" key="6">
    <source>
        <dbReference type="Proteomes" id="UP000033101"/>
    </source>
</evidence>
<dbReference type="SUPFAM" id="SSF52540">
    <property type="entry name" value="P-loop containing nucleoside triphosphate hydrolases"/>
    <property type="match status" value="1"/>
</dbReference>
<dbReference type="InterPro" id="IPR005225">
    <property type="entry name" value="Small_GTP-bd"/>
</dbReference>
<evidence type="ECO:0000256" key="1">
    <source>
        <dbReference type="ARBA" id="ARBA00022741"/>
    </source>
</evidence>
<dbReference type="STRING" id="1434110.MSHOH_2950"/>
<sequence length="342" mass="38685">MIFEKIHTVPTSEELTNKAFKRAARAMSGKTIDGRDSRLRANESMVLTAANIFTDNLANIVRRFPSFEQLPRFYYELTDILVGVEKLKMSLASVDWASRKIHEVARSYVGKIRDSDIPEPVRKEAFGRLASIINSINKDLLFLNEARNILRKLPDVQDEPTIVIAGYPNVGKSSFVSKITGATPEIAPYPFTTKGVTIGHFTRDGVRYQVMDTPGLLDRPMAERNDIERQAITAIHYLDAVVMFIIDPSESCGYEIEDQKRLLAEIRENFNLPLLVVANKADRPEFTKTDEVELNMSTITGEGIENVMDRLLEMIEEKRLRSSEEQSLEKQLSEEPDGESSL</sequence>
<dbReference type="PROSITE" id="PS51710">
    <property type="entry name" value="G_OBG"/>
    <property type="match status" value="1"/>
</dbReference>
<dbReference type="CDD" id="cd01897">
    <property type="entry name" value="NOG"/>
    <property type="match status" value="1"/>
</dbReference>
<dbReference type="Pfam" id="PF06858">
    <property type="entry name" value="NOG1"/>
    <property type="match status" value="1"/>
</dbReference>
<dbReference type="NCBIfam" id="TIGR00231">
    <property type="entry name" value="small_GTP"/>
    <property type="match status" value="1"/>
</dbReference>
<dbReference type="Proteomes" id="UP000033101">
    <property type="component" value="Chromosome"/>
</dbReference>
<protein>
    <submittedName>
        <fullName evidence="5">GTP-binding protein, gtp1/obg family</fullName>
    </submittedName>
</protein>
<dbReference type="EMBL" id="CP009516">
    <property type="protein sequence ID" value="AKB79433.1"/>
    <property type="molecule type" value="Genomic_DNA"/>
</dbReference>
<evidence type="ECO:0000259" key="4">
    <source>
        <dbReference type="PROSITE" id="PS51710"/>
    </source>
</evidence>
<gene>
    <name evidence="5" type="ORF">MSHOH_2950</name>
</gene>
<dbReference type="InterPro" id="IPR027417">
    <property type="entry name" value="P-loop_NTPase"/>
</dbReference>
<dbReference type="HOGENOM" id="CLU_011784_0_0_2"/>
<dbReference type="PRINTS" id="PR00326">
    <property type="entry name" value="GTP1OBG"/>
</dbReference>
<dbReference type="InterPro" id="IPR031167">
    <property type="entry name" value="G_OBG"/>
</dbReference>
<keyword evidence="6" id="KW-1185">Reference proteome</keyword>
<dbReference type="InterPro" id="IPR006073">
    <property type="entry name" value="GTP-bd"/>
</dbReference>
<keyword evidence="2" id="KW-0342">GTP-binding</keyword>
<reference evidence="5 6" key="1">
    <citation type="submission" date="2014-07" db="EMBL/GenBank/DDBJ databases">
        <title>Methanogenic archaea and the global carbon cycle.</title>
        <authorList>
            <person name="Henriksen J.R."/>
            <person name="Luke J."/>
            <person name="Reinhart S."/>
            <person name="Benedict M.N."/>
            <person name="Youngblut N.D."/>
            <person name="Metcalf M.E."/>
            <person name="Whitaker R.J."/>
            <person name="Metcalf W.W."/>
        </authorList>
    </citation>
    <scope>NUCLEOTIDE SEQUENCE [LARGE SCALE GENOMIC DNA]</scope>
    <source>
        <strain evidence="5 6">HB-1</strain>
    </source>
</reference>
<organism evidence="5 6">
    <name type="scientific">Methanosarcina horonobensis HB-1 = JCM 15518</name>
    <dbReference type="NCBI Taxonomy" id="1434110"/>
    <lineage>
        <taxon>Archaea</taxon>
        <taxon>Methanobacteriati</taxon>
        <taxon>Methanobacteriota</taxon>
        <taxon>Stenosarchaea group</taxon>
        <taxon>Methanomicrobia</taxon>
        <taxon>Methanosarcinales</taxon>
        <taxon>Methanosarcinaceae</taxon>
        <taxon>Methanosarcina</taxon>
    </lineage>
</organism>
<dbReference type="Pfam" id="PF17835">
    <property type="entry name" value="NOG1_N"/>
    <property type="match status" value="1"/>
</dbReference>
<dbReference type="PANTHER" id="PTHR45759">
    <property type="entry name" value="NUCLEOLAR GTP-BINDING PROTEIN 1"/>
    <property type="match status" value="1"/>
</dbReference>
<name>A0A0E3SHU5_9EURY</name>
<feature type="domain" description="OBG-type G" evidence="4">
    <location>
        <begin position="160"/>
        <end position="342"/>
    </location>
</feature>